<evidence type="ECO:0000313" key="3">
    <source>
        <dbReference type="Proteomes" id="UP000000845"/>
    </source>
</evidence>
<dbReference type="GO" id="GO:0016747">
    <property type="term" value="F:acyltransferase activity, transferring groups other than amino-acyl groups"/>
    <property type="evidence" value="ECO:0007669"/>
    <property type="project" value="InterPro"/>
</dbReference>
<protein>
    <submittedName>
        <fullName evidence="2">GCN5-related N-acetyltransferase</fullName>
    </submittedName>
</protein>
<sequence>MELLIKKYDKLTLDELYALIEARIEVFIVGQIGAYQDLDFKDTESYHLLYKDGREVAAYLRIVPKGVGYDKISFGRVLVKEKYRGKQFGRLIVENAVKFITDELKEQEIKIGAQKYLEKFYESCGFKTVSDTYDVLGIEHVDMIYKL</sequence>
<proteinExistence type="predicted"/>
<name>D1AJI8_SEBTE</name>
<dbReference type="PROSITE" id="PS51186">
    <property type="entry name" value="GNAT"/>
    <property type="match status" value="1"/>
</dbReference>
<dbReference type="HOGENOM" id="CLU_056607_3_1_0"/>
<evidence type="ECO:0000259" key="1">
    <source>
        <dbReference type="PROSITE" id="PS51186"/>
    </source>
</evidence>
<dbReference type="InterPro" id="IPR000182">
    <property type="entry name" value="GNAT_dom"/>
</dbReference>
<dbReference type="EMBL" id="CP001739">
    <property type="protein sequence ID" value="ACZ08876.1"/>
    <property type="molecule type" value="Genomic_DNA"/>
</dbReference>
<keyword evidence="3" id="KW-1185">Reference proteome</keyword>
<dbReference type="Proteomes" id="UP000000845">
    <property type="component" value="Chromosome"/>
</dbReference>
<organism evidence="2 3">
    <name type="scientific">Sebaldella termitidis (strain ATCC 33386 / NCTC 11300)</name>
    <dbReference type="NCBI Taxonomy" id="526218"/>
    <lineage>
        <taxon>Bacteria</taxon>
        <taxon>Fusobacteriati</taxon>
        <taxon>Fusobacteriota</taxon>
        <taxon>Fusobacteriia</taxon>
        <taxon>Fusobacteriales</taxon>
        <taxon>Leptotrichiaceae</taxon>
        <taxon>Sebaldella</taxon>
    </lineage>
</organism>
<gene>
    <name evidence="2" type="ordered locus">Sterm_2021</name>
</gene>
<dbReference type="KEGG" id="str:Sterm_2021"/>
<dbReference type="RefSeq" id="WP_012861470.1">
    <property type="nucleotide sequence ID" value="NC_013517.1"/>
</dbReference>
<reference evidence="3" key="1">
    <citation type="submission" date="2009-09" db="EMBL/GenBank/DDBJ databases">
        <title>The complete chromosome of Sebaldella termitidis ATCC 33386.</title>
        <authorList>
            <consortium name="US DOE Joint Genome Institute (JGI-PGF)"/>
            <person name="Lucas S."/>
            <person name="Copeland A."/>
            <person name="Lapidus A."/>
            <person name="Glavina del Rio T."/>
            <person name="Dalin E."/>
            <person name="Tice H."/>
            <person name="Bruce D."/>
            <person name="Goodwin L."/>
            <person name="Pitluck S."/>
            <person name="Kyrpides N."/>
            <person name="Mavromatis K."/>
            <person name="Ivanova N."/>
            <person name="Mikhailova N."/>
            <person name="Sims D."/>
            <person name="Meincke L."/>
            <person name="Brettin T."/>
            <person name="Detter J.C."/>
            <person name="Han C."/>
            <person name="Larimer F."/>
            <person name="Land M."/>
            <person name="Hauser L."/>
            <person name="Markowitz V."/>
            <person name="Cheng J.F."/>
            <person name="Hugenholtz P."/>
            <person name="Woyke T."/>
            <person name="Wu D."/>
            <person name="Eisen J.A."/>
        </authorList>
    </citation>
    <scope>NUCLEOTIDE SEQUENCE [LARGE SCALE GENOMIC DNA]</scope>
    <source>
        <strain evidence="3">ATCC 33386 / NCTC 11300</strain>
    </source>
</reference>
<dbReference type="STRING" id="526218.Sterm_2021"/>
<dbReference type="Gene3D" id="3.40.630.30">
    <property type="match status" value="1"/>
</dbReference>
<dbReference type="SUPFAM" id="SSF55729">
    <property type="entry name" value="Acyl-CoA N-acyltransferases (Nat)"/>
    <property type="match status" value="1"/>
</dbReference>
<dbReference type="InterPro" id="IPR016181">
    <property type="entry name" value="Acyl_CoA_acyltransferase"/>
</dbReference>
<reference evidence="2 3" key="2">
    <citation type="journal article" date="2010" name="Stand. Genomic Sci.">
        <title>Complete genome sequence of Sebaldella termitidis type strain (NCTC 11300).</title>
        <authorList>
            <person name="Harmon-Smith M."/>
            <person name="Celia L."/>
            <person name="Chertkov O."/>
            <person name="Lapidus A."/>
            <person name="Copeland A."/>
            <person name="Glavina Del Rio T."/>
            <person name="Nolan M."/>
            <person name="Lucas S."/>
            <person name="Tice H."/>
            <person name="Cheng J.F."/>
            <person name="Han C."/>
            <person name="Detter J.C."/>
            <person name="Bruce D."/>
            <person name="Goodwin L."/>
            <person name="Pitluck S."/>
            <person name="Pati A."/>
            <person name="Liolios K."/>
            <person name="Ivanova N."/>
            <person name="Mavromatis K."/>
            <person name="Mikhailova N."/>
            <person name="Chen A."/>
            <person name="Palaniappan K."/>
            <person name="Land M."/>
            <person name="Hauser L."/>
            <person name="Chang Y.J."/>
            <person name="Jeffries C.D."/>
            <person name="Brettin T."/>
            <person name="Goker M."/>
            <person name="Beck B."/>
            <person name="Bristow J."/>
            <person name="Eisen J.A."/>
            <person name="Markowitz V."/>
            <person name="Hugenholtz P."/>
            <person name="Kyrpides N.C."/>
            <person name="Klenk H.P."/>
            <person name="Chen F."/>
        </authorList>
    </citation>
    <scope>NUCLEOTIDE SEQUENCE [LARGE SCALE GENOMIC DNA]</scope>
    <source>
        <strain evidence="3">ATCC 33386 / NCTC 11300</strain>
    </source>
</reference>
<evidence type="ECO:0000313" key="2">
    <source>
        <dbReference type="EMBL" id="ACZ08876.1"/>
    </source>
</evidence>
<feature type="domain" description="N-acetyltransferase" evidence="1">
    <location>
        <begin position="6"/>
        <end position="147"/>
    </location>
</feature>
<dbReference type="AlphaFoldDB" id="D1AJI8"/>
<dbReference type="Pfam" id="PF13673">
    <property type="entry name" value="Acetyltransf_10"/>
    <property type="match status" value="1"/>
</dbReference>
<dbReference type="eggNOG" id="COG2153">
    <property type="taxonomic scope" value="Bacteria"/>
</dbReference>
<accession>D1AJI8</accession>